<proteinExistence type="predicted"/>
<name>A0AAE1A716_9GAST</name>
<protein>
    <submittedName>
        <fullName evidence="1">Uncharacterized protein</fullName>
    </submittedName>
</protein>
<organism evidence="1 2">
    <name type="scientific">Elysia crispata</name>
    <name type="common">lettuce slug</name>
    <dbReference type="NCBI Taxonomy" id="231223"/>
    <lineage>
        <taxon>Eukaryota</taxon>
        <taxon>Metazoa</taxon>
        <taxon>Spiralia</taxon>
        <taxon>Lophotrochozoa</taxon>
        <taxon>Mollusca</taxon>
        <taxon>Gastropoda</taxon>
        <taxon>Heterobranchia</taxon>
        <taxon>Euthyneura</taxon>
        <taxon>Panpulmonata</taxon>
        <taxon>Sacoglossa</taxon>
        <taxon>Placobranchoidea</taxon>
        <taxon>Plakobranchidae</taxon>
        <taxon>Elysia</taxon>
    </lineage>
</organism>
<keyword evidence="2" id="KW-1185">Reference proteome</keyword>
<evidence type="ECO:0000313" key="2">
    <source>
        <dbReference type="Proteomes" id="UP001283361"/>
    </source>
</evidence>
<dbReference type="EMBL" id="JAWDGP010002498">
    <property type="protein sequence ID" value="KAK3782494.1"/>
    <property type="molecule type" value="Genomic_DNA"/>
</dbReference>
<dbReference type="Proteomes" id="UP001283361">
    <property type="component" value="Unassembled WGS sequence"/>
</dbReference>
<accession>A0AAE1A716</accession>
<sequence length="207" mass="22125">MRPQLSGRCSHRPCVSHANAPVFGCVKSFGGFPVLCGAAVLLTVMVVMSSGPSAQVRAAPLVFVEEPMIVSKELLTGACVDNVGVQRADLANWTSSAGACDMVVCHVEPSGNYTVTHNCRPREPYENPDSVNCEWISNSSATYPDCCSELSCGTATPLSTIDPLLCYDLSSAFACGFWYNITNGCNDTSAFMYNISQVYCRDTCGLC</sequence>
<comment type="caution">
    <text evidence="1">The sequence shown here is derived from an EMBL/GenBank/DDBJ whole genome shotgun (WGS) entry which is preliminary data.</text>
</comment>
<gene>
    <name evidence="1" type="ORF">RRG08_061725</name>
</gene>
<dbReference type="AlphaFoldDB" id="A0AAE1A716"/>
<reference evidence="1" key="1">
    <citation type="journal article" date="2023" name="G3 (Bethesda)">
        <title>A reference genome for the long-term kleptoplast-retaining sea slug Elysia crispata morphotype clarki.</title>
        <authorList>
            <person name="Eastman K.E."/>
            <person name="Pendleton A.L."/>
            <person name="Shaikh M.A."/>
            <person name="Suttiyut T."/>
            <person name="Ogas R."/>
            <person name="Tomko P."/>
            <person name="Gavelis G."/>
            <person name="Widhalm J.R."/>
            <person name="Wisecaver J.H."/>
        </authorList>
    </citation>
    <scope>NUCLEOTIDE SEQUENCE</scope>
    <source>
        <strain evidence="1">ECLA1</strain>
    </source>
</reference>
<evidence type="ECO:0000313" key="1">
    <source>
        <dbReference type="EMBL" id="KAK3782494.1"/>
    </source>
</evidence>